<dbReference type="EMBL" id="CAJOBG010004673">
    <property type="protein sequence ID" value="CAF4121244.1"/>
    <property type="molecule type" value="Genomic_DNA"/>
</dbReference>
<evidence type="ECO:0000313" key="4">
    <source>
        <dbReference type="EMBL" id="CAF1958078.1"/>
    </source>
</evidence>
<dbReference type="Proteomes" id="UP000663842">
    <property type="component" value="Unassembled WGS sequence"/>
</dbReference>
<dbReference type="EMBL" id="CAJNRG010000062">
    <property type="protein sequence ID" value="CAF1958078.1"/>
    <property type="molecule type" value="Genomic_DNA"/>
</dbReference>
<keyword evidence="10" id="KW-1185">Reference proteome</keyword>
<accession>A0A817ADD2</accession>
<dbReference type="EMBL" id="CAJNRE010021281">
    <property type="protein sequence ID" value="CAF2255342.1"/>
    <property type="molecule type" value="Genomic_DNA"/>
</dbReference>
<evidence type="ECO:0000313" key="8">
    <source>
        <dbReference type="EMBL" id="CAF5190861.1"/>
    </source>
</evidence>
<sequence length="135" mass="16719">MPFHISYALSTKYSSLQYQKIHEYEYKKFLKTLEKNNSNTTNNIYEDKLYKRNRQSCYNNYYLFQRQSNLQYREDQRKLVYERIQKENVQFSQKLINAKAFLNRNEQKTSFDKHCKLKQQLQRYPDSTKKKFQLP</sequence>
<dbReference type="EMBL" id="CAJOBF010000247">
    <property type="protein sequence ID" value="CAF3782047.1"/>
    <property type="molecule type" value="Genomic_DNA"/>
</dbReference>
<dbReference type="Proteomes" id="UP000663856">
    <property type="component" value="Unassembled WGS sequence"/>
</dbReference>
<evidence type="ECO:0000313" key="9">
    <source>
        <dbReference type="Proteomes" id="UP000663824"/>
    </source>
</evidence>
<gene>
    <name evidence="1" type="ORF">CJN711_LOCUS3491</name>
    <name evidence="8" type="ORF">GIL414_LOCUS72965</name>
    <name evidence="2" type="ORF">KQP761_LOCUS20727</name>
    <name evidence="5" type="ORF">MBJ925_LOCUS38156</name>
    <name evidence="7" type="ORF">OVN521_LOCUS21988</name>
    <name evidence="6" type="ORF">UXM345_LOCUS3740</name>
    <name evidence="3" type="ORF">WKI299_LOCUS565</name>
    <name evidence="4" type="ORF">XDN619_LOCUS1220</name>
</gene>
<evidence type="ECO:0000313" key="3">
    <source>
        <dbReference type="EMBL" id="CAF1931119.1"/>
    </source>
</evidence>
<evidence type="ECO:0000313" key="5">
    <source>
        <dbReference type="EMBL" id="CAF2255342.1"/>
    </source>
</evidence>
<proteinExistence type="predicted"/>
<protein>
    <submittedName>
        <fullName evidence="5">Uncharacterized protein</fullName>
    </submittedName>
</protein>
<dbReference type="EMBL" id="CAJOBJ010337607">
    <property type="protein sequence ID" value="CAF5190861.1"/>
    <property type="molecule type" value="Genomic_DNA"/>
</dbReference>
<organism evidence="5 9">
    <name type="scientific">Rotaria magnacalcarata</name>
    <dbReference type="NCBI Taxonomy" id="392030"/>
    <lineage>
        <taxon>Eukaryota</taxon>
        <taxon>Metazoa</taxon>
        <taxon>Spiralia</taxon>
        <taxon>Gnathifera</taxon>
        <taxon>Rotifera</taxon>
        <taxon>Eurotatoria</taxon>
        <taxon>Bdelloidea</taxon>
        <taxon>Philodinida</taxon>
        <taxon>Philodinidae</taxon>
        <taxon>Rotaria</taxon>
    </lineage>
</organism>
<dbReference type="Proteomes" id="UP000663887">
    <property type="component" value="Unassembled WGS sequence"/>
</dbReference>
<evidence type="ECO:0000313" key="6">
    <source>
        <dbReference type="EMBL" id="CAF3782047.1"/>
    </source>
</evidence>
<reference evidence="5" key="1">
    <citation type="submission" date="2021-02" db="EMBL/GenBank/DDBJ databases">
        <authorList>
            <person name="Nowell W R."/>
        </authorList>
    </citation>
    <scope>NUCLEOTIDE SEQUENCE</scope>
</reference>
<name>A0A817ADD2_9BILA</name>
<dbReference type="EMBL" id="CAJNOW010010687">
    <property type="protein sequence ID" value="CAF1586558.1"/>
    <property type="molecule type" value="Genomic_DNA"/>
</dbReference>
<dbReference type="EMBL" id="CAJNOV010000467">
    <property type="protein sequence ID" value="CAF1024629.1"/>
    <property type="molecule type" value="Genomic_DNA"/>
</dbReference>
<evidence type="ECO:0000313" key="2">
    <source>
        <dbReference type="EMBL" id="CAF1586558.1"/>
    </source>
</evidence>
<dbReference type="Proteomes" id="UP000681720">
    <property type="component" value="Unassembled WGS sequence"/>
</dbReference>
<dbReference type="AlphaFoldDB" id="A0A817ADD2"/>
<evidence type="ECO:0000313" key="7">
    <source>
        <dbReference type="EMBL" id="CAF4121244.1"/>
    </source>
</evidence>
<evidence type="ECO:0000313" key="1">
    <source>
        <dbReference type="EMBL" id="CAF1024629.1"/>
    </source>
</evidence>
<evidence type="ECO:0000313" key="10">
    <source>
        <dbReference type="Proteomes" id="UP000663866"/>
    </source>
</evidence>
<dbReference type="Proteomes" id="UP000663866">
    <property type="component" value="Unassembled WGS sequence"/>
</dbReference>
<dbReference type="Proteomes" id="UP000663855">
    <property type="component" value="Unassembled WGS sequence"/>
</dbReference>
<dbReference type="Proteomes" id="UP000663834">
    <property type="component" value="Unassembled WGS sequence"/>
</dbReference>
<comment type="caution">
    <text evidence="5">The sequence shown here is derived from an EMBL/GenBank/DDBJ whole genome shotgun (WGS) entry which is preliminary data.</text>
</comment>
<dbReference type="EMBL" id="CAJNRF010000035">
    <property type="protein sequence ID" value="CAF1931119.1"/>
    <property type="molecule type" value="Genomic_DNA"/>
</dbReference>
<dbReference type="OrthoDB" id="10005342at2759"/>
<dbReference type="Proteomes" id="UP000663824">
    <property type="component" value="Unassembled WGS sequence"/>
</dbReference>